<feature type="domain" description="DUF7907" evidence="2">
    <location>
        <begin position="41"/>
        <end position="190"/>
    </location>
</feature>
<dbReference type="AlphaFoldDB" id="A0A6A6BQN9"/>
<dbReference type="InterPro" id="IPR057229">
    <property type="entry name" value="DUF7907"/>
</dbReference>
<feature type="chain" id="PRO_5025694853" description="DUF7907 domain-containing protein" evidence="1">
    <location>
        <begin position="16"/>
        <end position="192"/>
    </location>
</feature>
<accession>A0A6A6BQN9</accession>
<gene>
    <name evidence="3" type="ORF">K452DRAFT_305054</name>
</gene>
<dbReference type="Proteomes" id="UP000799438">
    <property type="component" value="Unassembled WGS sequence"/>
</dbReference>
<reference evidence="3" key="1">
    <citation type="journal article" date="2020" name="Stud. Mycol.">
        <title>101 Dothideomycetes genomes: a test case for predicting lifestyles and emergence of pathogens.</title>
        <authorList>
            <person name="Haridas S."/>
            <person name="Albert R."/>
            <person name="Binder M."/>
            <person name="Bloem J."/>
            <person name="Labutti K."/>
            <person name="Salamov A."/>
            <person name="Andreopoulos B."/>
            <person name="Baker S."/>
            <person name="Barry K."/>
            <person name="Bills G."/>
            <person name="Bluhm B."/>
            <person name="Cannon C."/>
            <person name="Castanera R."/>
            <person name="Culley D."/>
            <person name="Daum C."/>
            <person name="Ezra D."/>
            <person name="Gonzalez J."/>
            <person name="Henrissat B."/>
            <person name="Kuo A."/>
            <person name="Liang C."/>
            <person name="Lipzen A."/>
            <person name="Lutzoni F."/>
            <person name="Magnuson J."/>
            <person name="Mondo S."/>
            <person name="Nolan M."/>
            <person name="Ohm R."/>
            <person name="Pangilinan J."/>
            <person name="Park H.-J."/>
            <person name="Ramirez L."/>
            <person name="Alfaro M."/>
            <person name="Sun H."/>
            <person name="Tritt A."/>
            <person name="Yoshinaga Y."/>
            <person name="Zwiers L.-H."/>
            <person name="Turgeon B."/>
            <person name="Goodwin S."/>
            <person name="Spatafora J."/>
            <person name="Crous P."/>
            <person name="Grigoriev I."/>
        </authorList>
    </citation>
    <scope>NUCLEOTIDE SEQUENCE</scope>
    <source>
        <strain evidence="3">CBS 121167</strain>
    </source>
</reference>
<evidence type="ECO:0000313" key="4">
    <source>
        <dbReference type="Proteomes" id="UP000799438"/>
    </source>
</evidence>
<evidence type="ECO:0000259" key="2">
    <source>
        <dbReference type="Pfam" id="PF25484"/>
    </source>
</evidence>
<evidence type="ECO:0000313" key="3">
    <source>
        <dbReference type="EMBL" id="KAF2146068.1"/>
    </source>
</evidence>
<name>A0A6A6BQN9_9PEZI</name>
<feature type="signal peptide" evidence="1">
    <location>
        <begin position="1"/>
        <end position="15"/>
    </location>
</feature>
<dbReference type="GeneID" id="54300363"/>
<organism evidence="3 4">
    <name type="scientific">Aplosporella prunicola CBS 121167</name>
    <dbReference type="NCBI Taxonomy" id="1176127"/>
    <lineage>
        <taxon>Eukaryota</taxon>
        <taxon>Fungi</taxon>
        <taxon>Dikarya</taxon>
        <taxon>Ascomycota</taxon>
        <taxon>Pezizomycotina</taxon>
        <taxon>Dothideomycetes</taxon>
        <taxon>Dothideomycetes incertae sedis</taxon>
        <taxon>Botryosphaeriales</taxon>
        <taxon>Aplosporellaceae</taxon>
        <taxon>Aplosporella</taxon>
    </lineage>
</organism>
<dbReference type="EMBL" id="ML995476">
    <property type="protein sequence ID" value="KAF2146068.1"/>
    <property type="molecule type" value="Genomic_DNA"/>
</dbReference>
<protein>
    <recommendedName>
        <fullName evidence="2">DUF7907 domain-containing protein</fullName>
    </recommendedName>
</protein>
<proteinExistence type="predicted"/>
<sequence>MKLLSLLALLPSALAVAIPQATTATGAAATPSPSLVPTGPEYHLKSKLVNDNETVSKAKFDGLYLVATHTGAGLNDAVFSSQKQYAIKGFQNITESTGESYQEFDLGNYWPYGLNLGYAAYAAWSPVTIDAGQGDDGFILQANGVVSTTGSFGGWLACDWWHNEPQLFYINKFYPLDTPSSCAQIYLVKEDL</sequence>
<dbReference type="RefSeq" id="XP_033401780.1">
    <property type="nucleotide sequence ID" value="XM_033542866.1"/>
</dbReference>
<evidence type="ECO:0000256" key="1">
    <source>
        <dbReference type="SAM" id="SignalP"/>
    </source>
</evidence>
<dbReference type="Pfam" id="PF25484">
    <property type="entry name" value="DUF7907"/>
    <property type="match status" value="1"/>
</dbReference>
<keyword evidence="4" id="KW-1185">Reference proteome</keyword>
<keyword evidence="1" id="KW-0732">Signal</keyword>
<dbReference type="OrthoDB" id="3518533at2759"/>